<evidence type="ECO:0008006" key="3">
    <source>
        <dbReference type="Google" id="ProtNLM"/>
    </source>
</evidence>
<keyword evidence="2" id="KW-1185">Reference proteome</keyword>
<dbReference type="Pfam" id="PF11528">
    <property type="entry name" value="DUF3224"/>
    <property type="match status" value="1"/>
</dbReference>
<proteinExistence type="predicted"/>
<comment type="caution">
    <text evidence="1">The sequence shown here is derived from an EMBL/GenBank/DDBJ whole genome shotgun (WGS) entry which is preliminary data.</text>
</comment>
<protein>
    <recommendedName>
        <fullName evidence="3">DUF3224 domain-containing protein</fullName>
    </recommendedName>
</protein>
<accession>A0A9W6QYY9</accession>
<evidence type="ECO:0000313" key="2">
    <source>
        <dbReference type="Proteomes" id="UP001165136"/>
    </source>
</evidence>
<dbReference type="AlphaFoldDB" id="A0A9W6QYY9"/>
<gene>
    <name evidence="1" type="ORF">Atai01_20500</name>
</gene>
<dbReference type="InterPro" id="IPR023159">
    <property type="entry name" value="SO1590-like_sf"/>
</dbReference>
<evidence type="ECO:0000313" key="1">
    <source>
        <dbReference type="EMBL" id="GLY65431.1"/>
    </source>
</evidence>
<name>A0A9W6QYY9_9PSEU</name>
<dbReference type="Gene3D" id="2.40.350.10">
    <property type="entry name" value="SO1590-like"/>
    <property type="match status" value="1"/>
</dbReference>
<organism evidence="1 2">
    <name type="scientific">Amycolatopsis taiwanensis</name>
    <dbReference type="NCBI Taxonomy" id="342230"/>
    <lineage>
        <taxon>Bacteria</taxon>
        <taxon>Bacillati</taxon>
        <taxon>Actinomycetota</taxon>
        <taxon>Actinomycetes</taxon>
        <taxon>Pseudonocardiales</taxon>
        <taxon>Pseudonocardiaceae</taxon>
        <taxon>Amycolatopsis</taxon>
    </lineage>
</organism>
<sequence>MTENQRPRHQQSSGESKVVVTGFDRFVISEPDDSGVTLVSDVLRERFTGSLVGEGTADHVRVLYPDGRHTFTGVERITGALDGRTGSFVLTAQGYSVDGMVHGRWEVVPQSATGELAGLRGHGVFTADTRLAADADIHANATDCFTYWYE</sequence>
<dbReference type="RefSeq" id="WP_043841739.1">
    <property type="nucleotide sequence ID" value="NZ_BSTI01000004.1"/>
</dbReference>
<dbReference type="InterPro" id="IPR021607">
    <property type="entry name" value="DUF3224"/>
</dbReference>
<dbReference type="EMBL" id="BSTI01000004">
    <property type="protein sequence ID" value="GLY65431.1"/>
    <property type="molecule type" value="Genomic_DNA"/>
</dbReference>
<reference evidence="1" key="1">
    <citation type="submission" date="2023-03" db="EMBL/GenBank/DDBJ databases">
        <title>Amycolatopsis taiwanensis NBRC 103393.</title>
        <authorList>
            <person name="Ichikawa N."/>
            <person name="Sato H."/>
            <person name="Tonouchi N."/>
        </authorList>
    </citation>
    <scope>NUCLEOTIDE SEQUENCE</scope>
    <source>
        <strain evidence="1">NBRC 103393</strain>
    </source>
</reference>
<dbReference type="SUPFAM" id="SSF159238">
    <property type="entry name" value="SO1590-like"/>
    <property type="match status" value="1"/>
</dbReference>
<dbReference type="Proteomes" id="UP001165136">
    <property type="component" value="Unassembled WGS sequence"/>
</dbReference>